<keyword evidence="3" id="KW-1185">Reference proteome</keyword>
<comment type="caution">
    <text evidence="2">The sequence shown here is derived from an EMBL/GenBank/DDBJ whole genome shotgun (WGS) entry which is preliminary data.</text>
</comment>
<keyword evidence="1" id="KW-0472">Membrane</keyword>
<dbReference type="EMBL" id="JAXAFJ010000001">
    <property type="protein sequence ID" value="MDX6805081.1"/>
    <property type="molecule type" value="Genomic_DNA"/>
</dbReference>
<organism evidence="2 3">
    <name type="scientific">Terrihabitans rhizophilus</name>
    <dbReference type="NCBI Taxonomy" id="3092662"/>
    <lineage>
        <taxon>Bacteria</taxon>
        <taxon>Pseudomonadati</taxon>
        <taxon>Pseudomonadota</taxon>
        <taxon>Alphaproteobacteria</taxon>
        <taxon>Hyphomicrobiales</taxon>
        <taxon>Terrihabitans</taxon>
    </lineage>
</organism>
<proteinExistence type="predicted"/>
<dbReference type="RefSeq" id="WP_319843183.1">
    <property type="nucleotide sequence ID" value="NZ_JAXAFJ010000001.1"/>
</dbReference>
<keyword evidence="1" id="KW-0812">Transmembrane</keyword>
<name>A0ABU4RQN8_9HYPH</name>
<evidence type="ECO:0000256" key="1">
    <source>
        <dbReference type="SAM" id="Phobius"/>
    </source>
</evidence>
<sequence>MPILIIIILAIMVGQIGFWDTFQSVLGAVGVIILFFALLAALAAAAVAYFYNRVRRRF</sequence>
<feature type="transmembrane region" description="Helical" evidence="1">
    <location>
        <begin position="25"/>
        <end position="51"/>
    </location>
</feature>
<evidence type="ECO:0000313" key="3">
    <source>
        <dbReference type="Proteomes" id="UP001274321"/>
    </source>
</evidence>
<reference evidence="2 3" key="1">
    <citation type="submission" date="2023-11" db="EMBL/GenBank/DDBJ databases">
        <authorList>
            <person name="Bao R."/>
        </authorList>
    </citation>
    <scope>NUCLEOTIDE SEQUENCE [LARGE SCALE GENOMIC DNA]</scope>
    <source>
        <strain evidence="2 3">PJ23</strain>
    </source>
</reference>
<accession>A0ABU4RQN8</accession>
<evidence type="ECO:0000313" key="2">
    <source>
        <dbReference type="EMBL" id="MDX6805081.1"/>
    </source>
</evidence>
<protein>
    <submittedName>
        <fullName evidence="2">Uncharacterized protein</fullName>
    </submittedName>
</protein>
<gene>
    <name evidence="2" type="ORF">SCD90_03295</name>
</gene>
<keyword evidence="1" id="KW-1133">Transmembrane helix</keyword>
<dbReference type="Proteomes" id="UP001274321">
    <property type="component" value="Unassembled WGS sequence"/>
</dbReference>